<comment type="caution">
    <text evidence="1">The sequence shown here is derived from an EMBL/GenBank/DDBJ whole genome shotgun (WGS) entry which is preliminary data.</text>
</comment>
<accession>A0A4C1TP66</accession>
<protein>
    <submittedName>
        <fullName evidence="1">Uncharacterized protein</fullName>
    </submittedName>
</protein>
<sequence length="123" mass="13472">MLEGRVWIVRKESGSLELSLTRRNTAAKCNAQNSAAVKLIIKASQWRKIGTPGRRRRGRGALYLRIASFADTSEGQSFVPYTVSIHTLFFISNEGPPTLARCGLNALKYCSVTDIATSPNATI</sequence>
<evidence type="ECO:0000313" key="1">
    <source>
        <dbReference type="EMBL" id="GBP15762.1"/>
    </source>
</evidence>
<gene>
    <name evidence="1" type="ORF">EVAR_93944_1</name>
</gene>
<dbReference type="EMBL" id="BGZK01000074">
    <property type="protein sequence ID" value="GBP15762.1"/>
    <property type="molecule type" value="Genomic_DNA"/>
</dbReference>
<proteinExistence type="predicted"/>
<reference evidence="1 2" key="1">
    <citation type="journal article" date="2019" name="Commun. Biol.">
        <title>The bagworm genome reveals a unique fibroin gene that provides high tensile strength.</title>
        <authorList>
            <person name="Kono N."/>
            <person name="Nakamura H."/>
            <person name="Ohtoshi R."/>
            <person name="Tomita M."/>
            <person name="Numata K."/>
            <person name="Arakawa K."/>
        </authorList>
    </citation>
    <scope>NUCLEOTIDE SEQUENCE [LARGE SCALE GENOMIC DNA]</scope>
</reference>
<organism evidence="1 2">
    <name type="scientific">Eumeta variegata</name>
    <name type="common">Bagworm moth</name>
    <name type="synonym">Eumeta japonica</name>
    <dbReference type="NCBI Taxonomy" id="151549"/>
    <lineage>
        <taxon>Eukaryota</taxon>
        <taxon>Metazoa</taxon>
        <taxon>Ecdysozoa</taxon>
        <taxon>Arthropoda</taxon>
        <taxon>Hexapoda</taxon>
        <taxon>Insecta</taxon>
        <taxon>Pterygota</taxon>
        <taxon>Neoptera</taxon>
        <taxon>Endopterygota</taxon>
        <taxon>Lepidoptera</taxon>
        <taxon>Glossata</taxon>
        <taxon>Ditrysia</taxon>
        <taxon>Tineoidea</taxon>
        <taxon>Psychidae</taxon>
        <taxon>Oiketicinae</taxon>
        <taxon>Eumeta</taxon>
    </lineage>
</organism>
<dbReference type="Proteomes" id="UP000299102">
    <property type="component" value="Unassembled WGS sequence"/>
</dbReference>
<evidence type="ECO:0000313" key="2">
    <source>
        <dbReference type="Proteomes" id="UP000299102"/>
    </source>
</evidence>
<keyword evidence="2" id="KW-1185">Reference proteome</keyword>
<dbReference type="AlphaFoldDB" id="A0A4C1TP66"/>
<name>A0A4C1TP66_EUMVA</name>